<sequence length="1223" mass="135660">MFLFDTKNKRKKDGPVLLAVLHIISARLGRFARVMAIIVAGLSLSACDLDSLLDITAISDDSGVEGDFITNDTRLVIEGTWLGMGHLSVEYQGKIYDIDSSPQLTVQGYRWQLDLSDSLQQDGRYKVTAKLAVKKGSRRFITSGQDIEINTRMPDSGLSIDSISEDTDIDGDFTTSDNSLLVQGSWKSGSGELTVTFNGQQYLSGQSAALSTGENFWVLDVTGYSLAVGEYPVEASVANIAGNSETTSRLIRVAPAPVAVDFVDELIDFGQTFQASYGMARESGDSKGRFNGDDNRLKRVENTREYVEYLFAGDVKSIRVNTFYWTGEAATAPFEVLVSTTGNDYKPLALTAESLATADGWEQVTYSVAALEDGYDFVTVVFPKNNSDANPWHPQLGSVSVSYHQNPGVNDNNQRGQSQPHSPVSGGQAPLVVPQAIKAKTYGQFDYYITRGLGDKGNKLYNGEQEFRFISYNVPELHMQESPYWDAIDAFESEDALKTIAAMGGQVTRSYVLSVYNWQIPSRKLVHIDIEKDANGEPIRDGVLVFNEELLVSLDKALDYANKHGVRIIFPFIDRNSWWGGIESLAALRNLSADDYYSHATLINDYKTIVRTILERTNTISGVRYLEDPAIFAWETGNELRRAPDAWTAEMAAYIKSLDSNHLVIDGKEVDLSEAAMDNPDVDIISNHYYGGDYKLRFLRDWQRLDNRKPFIVGETGVESFNEINDIVTAVADETSASGLLLWSLRSQDAYGGFMDHSEDGTGIHAYHWPGFNENESRYQEQSVINLLWDKAYSIRGLQKPALPAPDGVPVMLPIEDASDIRWQGVTNSQYYDVQRSQTPEDESSWQVIGDNLVVGGTSAGQYRTRYLQNSLGQVQAAKVQHLFSDTSVQTRQRYYYRVKAFNSSGESAYSNVVRYDALFHDPLESLPSGLSDAGKFKLDSSNSANFAADSSRLMRTVNEAQYVNYSFGETISAFELESYLWRGGLEGDTDSFKVQLSSDGSNWFDYPVIAQDKGTINDWQQLKLSGLNIPGGYYQLRIVFPLAREQDKVWASQLGSVKIATGDQTLAATGNWLQDPLTDLSLATSYSAGMAIDNGNAESFGWDSNRVKRSSNAYDAIIYSFDSDIRGYYIDSFLWQGLSAHWGNFKVQLSKDGQIWQDAVRAEAAATYKRGDWQQYSLADFAVATGYRHLKVLYPDAKDANNSWAAQVGQVSIAVAGTAISQ</sequence>
<dbReference type="Gene3D" id="2.60.40.10">
    <property type="entry name" value="Immunoglobulins"/>
    <property type="match status" value="2"/>
</dbReference>
<feature type="compositionally biased region" description="Polar residues" evidence="8">
    <location>
        <begin position="400"/>
        <end position="422"/>
    </location>
</feature>
<protein>
    <recommendedName>
        <fullName evidence="3">mannan endo-1,4-beta-mannosidase</fullName>
        <ecNumber evidence="3">3.2.1.78</ecNumber>
    </recommendedName>
</protein>
<dbReference type="PANTHER" id="PTHR31451:SF39">
    <property type="entry name" value="MANNAN ENDO-1,4-BETA-MANNOSIDASE 1"/>
    <property type="match status" value="1"/>
</dbReference>
<dbReference type="EC" id="3.2.1.78" evidence="3"/>
<evidence type="ECO:0000259" key="9">
    <source>
        <dbReference type="Pfam" id="PF26410"/>
    </source>
</evidence>
<dbReference type="InterPro" id="IPR013783">
    <property type="entry name" value="Ig-like_fold"/>
</dbReference>
<dbReference type="RefSeq" id="WP_274053470.1">
    <property type="nucleotide sequence ID" value="NZ_CP059693.1"/>
</dbReference>
<keyword evidence="6" id="KW-0378">Hydrolase</keyword>
<evidence type="ECO:0000313" key="10">
    <source>
        <dbReference type="EMBL" id="WDE13128.1"/>
    </source>
</evidence>
<evidence type="ECO:0000256" key="2">
    <source>
        <dbReference type="ARBA" id="ARBA00004613"/>
    </source>
</evidence>
<evidence type="ECO:0000256" key="1">
    <source>
        <dbReference type="ARBA" id="ARBA00001678"/>
    </source>
</evidence>
<feature type="domain" description="Glycoside hydrolase family 5" evidence="9">
    <location>
        <begin position="546"/>
        <end position="677"/>
    </location>
</feature>
<evidence type="ECO:0000256" key="8">
    <source>
        <dbReference type="SAM" id="MobiDB-lite"/>
    </source>
</evidence>
<keyword evidence="5" id="KW-0732">Signal</keyword>
<dbReference type="EMBL" id="CP059693">
    <property type="protein sequence ID" value="WDE13128.1"/>
    <property type="molecule type" value="Genomic_DNA"/>
</dbReference>
<dbReference type="SUPFAM" id="SSF51445">
    <property type="entry name" value="(Trans)glycosidases"/>
    <property type="match status" value="1"/>
</dbReference>
<evidence type="ECO:0000256" key="5">
    <source>
        <dbReference type="ARBA" id="ARBA00022729"/>
    </source>
</evidence>
<keyword evidence="11" id="KW-1185">Reference proteome</keyword>
<accession>A0ABY7VI28</accession>
<evidence type="ECO:0000256" key="6">
    <source>
        <dbReference type="ARBA" id="ARBA00022801"/>
    </source>
</evidence>
<evidence type="ECO:0000256" key="3">
    <source>
        <dbReference type="ARBA" id="ARBA00012706"/>
    </source>
</evidence>
<dbReference type="Gene3D" id="3.20.20.80">
    <property type="entry name" value="Glycosidases"/>
    <property type="match status" value="1"/>
</dbReference>
<dbReference type="InterPro" id="IPR001547">
    <property type="entry name" value="Glyco_hydro_5"/>
</dbReference>
<dbReference type="InterPro" id="IPR017853">
    <property type="entry name" value="GH"/>
</dbReference>
<keyword evidence="7" id="KW-0326">Glycosidase</keyword>
<keyword evidence="4" id="KW-0964">Secreted</keyword>
<dbReference type="Proteomes" id="UP001215231">
    <property type="component" value="Chromosome"/>
</dbReference>
<gene>
    <name evidence="10" type="ORF">H3N35_06700</name>
</gene>
<evidence type="ECO:0000313" key="11">
    <source>
        <dbReference type="Proteomes" id="UP001215231"/>
    </source>
</evidence>
<comment type="subcellular location">
    <subcellularLocation>
        <location evidence="2">Secreted</location>
    </subcellularLocation>
</comment>
<dbReference type="InterPro" id="IPR045053">
    <property type="entry name" value="MAN-like"/>
</dbReference>
<feature type="region of interest" description="Disordered" evidence="8">
    <location>
        <begin position="400"/>
        <end position="427"/>
    </location>
</feature>
<comment type="catalytic activity">
    <reaction evidence="1">
        <text>Random hydrolysis of (1-&gt;4)-beta-D-mannosidic linkages in mannans, galactomannans and glucomannans.</text>
        <dbReference type="EC" id="3.2.1.78"/>
    </reaction>
</comment>
<organism evidence="10 11">
    <name type="scientific">Thalassomonas haliotis</name>
    <dbReference type="NCBI Taxonomy" id="485448"/>
    <lineage>
        <taxon>Bacteria</taxon>
        <taxon>Pseudomonadati</taxon>
        <taxon>Pseudomonadota</taxon>
        <taxon>Gammaproteobacteria</taxon>
        <taxon>Alteromonadales</taxon>
        <taxon>Colwelliaceae</taxon>
        <taxon>Thalassomonas</taxon>
    </lineage>
</organism>
<dbReference type="PANTHER" id="PTHR31451">
    <property type="match status" value="1"/>
</dbReference>
<reference evidence="10 11" key="1">
    <citation type="journal article" date="2022" name="Mar. Drugs">
        <title>Bioassay-Guided Fractionation Leads to the Detection of Cholic Acid Generated by the Rare Thalassomonas sp.</title>
        <authorList>
            <person name="Pheiffer F."/>
            <person name="Schneider Y.K."/>
            <person name="Hansen E.H."/>
            <person name="Andersen J.H."/>
            <person name="Isaksson J."/>
            <person name="Busche T."/>
            <person name="R C."/>
            <person name="Kalinowski J."/>
            <person name="Zyl L.V."/>
            <person name="Trindade M."/>
        </authorList>
    </citation>
    <scope>NUCLEOTIDE SEQUENCE [LARGE SCALE GENOMIC DNA]</scope>
    <source>
        <strain evidence="10 11">A5K-61T</strain>
    </source>
</reference>
<name>A0ABY7VI28_9GAMM</name>
<proteinExistence type="predicted"/>
<evidence type="ECO:0000256" key="7">
    <source>
        <dbReference type="ARBA" id="ARBA00023295"/>
    </source>
</evidence>
<dbReference type="Pfam" id="PF26410">
    <property type="entry name" value="GH5_mannosidase"/>
    <property type="match status" value="1"/>
</dbReference>
<evidence type="ECO:0000256" key="4">
    <source>
        <dbReference type="ARBA" id="ARBA00022525"/>
    </source>
</evidence>